<reference evidence="2 3" key="1">
    <citation type="journal article" date="2023" name="Sci. Data">
        <title>Genome assembly of the Korean intertidal mud-creeper Batillaria attramentaria.</title>
        <authorList>
            <person name="Patra A.K."/>
            <person name="Ho P.T."/>
            <person name="Jun S."/>
            <person name="Lee S.J."/>
            <person name="Kim Y."/>
            <person name="Won Y.J."/>
        </authorList>
    </citation>
    <scope>NUCLEOTIDE SEQUENCE [LARGE SCALE GENOMIC DNA]</scope>
    <source>
        <strain evidence="2">Wonlab-2016</strain>
    </source>
</reference>
<name>A0ABD0L5B3_9CAEN</name>
<dbReference type="AlphaFoldDB" id="A0ABD0L5B3"/>
<feature type="non-terminal residue" evidence="2">
    <location>
        <position position="79"/>
    </location>
</feature>
<evidence type="ECO:0000313" key="2">
    <source>
        <dbReference type="EMBL" id="KAK7494600.1"/>
    </source>
</evidence>
<dbReference type="Proteomes" id="UP001519460">
    <property type="component" value="Unassembled WGS sequence"/>
</dbReference>
<proteinExistence type="predicted"/>
<sequence length="79" mass="8291">MTFTHRAGGENLNVSPDDCTFKFDGNDDRSRRQDPKKGVSGPLTQPAGPAPSSEALGRCSGKGASVFVVALRPGGKYPQ</sequence>
<protein>
    <submittedName>
        <fullName evidence="2">Uncharacterized protein</fullName>
    </submittedName>
</protein>
<gene>
    <name evidence="2" type="ORF">BaRGS_00014253</name>
</gene>
<keyword evidence="3" id="KW-1185">Reference proteome</keyword>
<organism evidence="2 3">
    <name type="scientific">Batillaria attramentaria</name>
    <dbReference type="NCBI Taxonomy" id="370345"/>
    <lineage>
        <taxon>Eukaryota</taxon>
        <taxon>Metazoa</taxon>
        <taxon>Spiralia</taxon>
        <taxon>Lophotrochozoa</taxon>
        <taxon>Mollusca</taxon>
        <taxon>Gastropoda</taxon>
        <taxon>Caenogastropoda</taxon>
        <taxon>Sorbeoconcha</taxon>
        <taxon>Cerithioidea</taxon>
        <taxon>Batillariidae</taxon>
        <taxon>Batillaria</taxon>
    </lineage>
</organism>
<feature type="region of interest" description="Disordered" evidence="1">
    <location>
        <begin position="1"/>
        <end position="59"/>
    </location>
</feature>
<evidence type="ECO:0000256" key="1">
    <source>
        <dbReference type="SAM" id="MobiDB-lite"/>
    </source>
</evidence>
<comment type="caution">
    <text evidence="2">The sequence shown here is derived from an EMBL/GenBank/DDBJ whole genome shotgun (WGS) entry which is preliminary data.</text>
</comment>
<feature type="compositionally biased region" description="Basic and acidic residues" evidence="1">
    <location>
        <begin position="19"/>
        <end position="37"/>
    </location>
</feature>
<evidence type="ECO:0000313" key="3">
    <source>
        <dbReference type="Proteomes" id="UP001519460"/>
    </source>
</evidence>
<accession>A0ABD0L5B3</accession>
<dbReference type="EMBL" id="JACVVK020000082">
    <property type="protein sequence ID" value="KAK7494600.1"/>
    <property type="molecule type" value="Genomic_DNA"/>
</dbReference>